<dbReference type="Pfam" id="PF04542">
    <property type="entry name" value="Sigma70_r2"/>
    <property type="match status" value="1"/>
</dbReference>
<feature type="domain" description="RNA polymerase sigma-70 region 2" evidence="6">
    <location>
        <begin position="82"/>
        <end position="146"/>
    </location>
</feature>
<evidence type="ECO:0000313" key="8">
    <source>
        <dbReference type="EMBL" id="GIM76932.1"/>
    </source>
</evidence>
<evidence type="ECO:0000256" key="3">
    <source>
        <dbReference type="ARBA" id="ARBA00023082"/>
    </source>
</evidence>
<keyword evidence="3" id="KW-0731">Sigma factor</keyword>
<dbReference type="PANTHER" id="PTHR43133">
    <property type="entry name" value="RNA POLYMERASE ECF-TYPE SIGMA FACTO"/>
    <property type="match status" value="1"/>
</dbReference>
<dbReference type="GO" id="GO:0016987">
    <property type="term" value="F:sigma factor activity"/>
    <property type="evidence" value="ECO:0007669"/>
    <property type="project" value="UniProtKB-KW"/>
</dbReference>
<evidence type="ECO:0000259" key="6">
    <source>
        <dbReference type="Pfam" id="PF04542"/>
    </source>
</evidence>
<dbReference type="Gene3D" id="1.10.1740.10">
    <property type="match status" value="1"/>
</dbReference>
<comment type="similarity">
    <text evidence="1">Belongs to the sigma-70 factor family. ECF subfamily.</text>
</comment>
<dbReference type="PANTHER" id="PTHR43133:SF62">
    <property type="entry name" value="RNA POLYMERASE SIGMA FACTOR SIGZ"/>
    <property type="match status" value="1"/>
</dbReference>
<name>A0A919VV35_9ACTN</name>
<dbReference type="InterPro" id="IPR013324">
    <property type="entry name" value="RNA_pol_sigma_r3/r4-like"/>
</dbReference>
<dbReference type="GO" id="GO:0006352">
    <property type="term" value="P:DNA-templated transcription initiation"/>
    <property type="evidence" value="ECO:0007669"/>
    <property type="project" value="InterPro"/>
</dbReference>
<evidence type="ECO:0000259" key="7">
    <source>
        <dbReference type="Pfam" id="PF08281"/>
    </source>
</evidence>
<dbReference type="InterPro" id="IPR013249">
    <property type="entry name" value="RNA_pol_sigma70_r4_t2"/>
</dbReference>
<dbReference type="CDD" id="cd06171">
    <property type="entry name" value="Sigma70_r4"/>
    <property type="match status" value="1"/>
</dbReference>
<evidence type="ECO:0000256" key="4">
    <source>
        <dbReference type="ARBA" id="ARBA00023163"/>
    </source>
</evidence>
<organism evidence="8 9">
    <name type="scientific">Actinoplanes auranticolor</name>
    <dbReference type="NCBI Taxonomy" id="47988"/>
    <lineage>
        <taxon>Bacteria</taxon>
        <taxon>Bacillati</taxon>
        <taxon>Actinomycetota</taxon>
        <taxon>Actinomycetes</taxon>
        <taxon>Micromonosporales</taxon>
        <taxon>Micromonosporaceae</taxon>
        <taxon>Actinoplanes</taxon>
    </lineage>
</organism>
<evidence type="ECO:0000256" key="1">
    <source>
        <dbReference type="ARBA" id="ARBA00010641"/>
    </source>
</evidence>
<accession>A0A919VV35</accession>
<dbReference type="InterPro" id="IPR036388">
    <property type="entry name" value="WH-like_DNA-bd_sf"/>
</dbReference>
<keyword evidence="9" id="KW-1185">Reference proteome</keyword>
<dbReference type="InterPro" id="IPR014284">
    <property type="entry name" value="RNA_pol_sigma-70_dom"/>
</dbReference>
<proteinExistence type="inferred from homology"/>
<dbReference type="EMBL" id="BOQL01000065">
    <property type="protein sequence ID" value="GIM76932.1"/>
    <property type="molecule type" value="Genomic_DNA"/>
</dbReference>
<gene>
    <name evidence="8" type="ORF">Aau02nite_73380</name>
</gene>
<keyword evidence="2" id="KW-0805">Transcription regulation</keyword>
<dbReference type="InterPro" id="IPR013325">
    <property type="entry name" value="RNA_pol_sigma_r2"/>
</dbReference>
<dbReference type="GO" id="GO:0003677">
    <property type="term" value="F:DNA binding"/>
    <property type="evidence" value="ECO:0007669"/>
    <property type="project" value="InterPro"/>
</dbReference>
<dbReference type="SUPFAM" id="SSF88946">
    <property type="entry name" value="Sigma2 domain of RNA polymerase sigma factors"/>
    <property type="match status" value="1"/>
</dbReference>
<reference evidence="8" key="1">
    <citation type="submission" date="2021-03" db="EMBL/GenBank/DDBJ databases">
        <title>Whole genome shotgun sequence of Actinoplanes auranticolor NBRC 12245.</title>
        <authorList>
            <person name="Komaki H."/>
            <person name="Tamura T."/>
        </authorList>
    </citation>
    <scope>NUCLEOTIDE SEQUENCE</scope>
    <source>
        <strain evidence="8">NBRC 12245</strain>
    </source>
</reference>
<evidence type="ECO:0000256" key="2">
    <source>
        <dbReference type="ARBA" id="ARBA00023015"/>
    </source>
</evidence>
<evidence type="ECO:0008006" key="10">
    <source>
        <dbReference type="Google" id="ProtNLM"/>
    </source>
</evidence>
<dbReference type="Gene3D" id="1.10.10.10">
    <property type="entry name" value="Winged helix-like DNA-binding domain superfamily/Winged helix DNA-binding domain"/>
    <property type="match status" value="1"/>
</dbReference>
<dbReference type="InterPro" id="IPR039425">
    <property type="entry name" value="RNA_pol_sigma-70-like"/>
</dbReference>
<evidence type="ECO:0000313" key="9">
    <source>
        <dbReference type="Proteomes" id="UP000681340"/>
    </source>
</evidence>
<feature type="region of interest" description="Disordered" evidence="5">
    <location>
        <begin position="43"/>
        <end position="64"/>
    </location>
</feature>
<keyword evidence="4" id="KW-0804">Transcription</keyword>
<dbReference type="InterPro" id="IPR007627">
    <property type="entry name" value="RNA_pol_sigma70_r2"/>
</dbReference>
<sequence length="246" mass="26906">MFRKPAENRCGGAALTRRELDLRLGTGVRGTGTIVVGVADNSTEHSSRLRRSKGVMHPVEQPGTTGLDADAHLIERDFTAIFDRHYRAIYAYVARRLGPDLAEDVASETFLIAFDRRHTFDPARGDARPWLFGIASNLVARHVRAELRRYRALARAGGQDTGEADSHADAVAGRLDAAAVRGRLAEALRRLPEPVRAVLLLVAWAGLTQHEAAEALGIPAGTARSRLHRARQDMRQALGAQIEVDE</sequence>
<comment type="caution">
    <text evidence="8">The sequence shown here is derived from an EMBL/GenBank/DDBJ whole genome shotgun (WGS) entry which is preliminary data.</text>
</comment>
<dbReference type="AlphaFoldDB" id="A0A919VV35"/>
<dbReference type="Pfam" id="PF08281">
    <property type="entry name" value="Sigma70_r4_2"/>
    <property type="match status" value="1"/>
</dbReference>
<protein>
    <recommendedName>
        <fullName evidence="10">RNA polymerase sigma-70 factor (ECF subfamily)</fullName>
    </recommendedName>
</protein>
<dbReference type="Proteomes" id="UP000681340">
    <property type="component" value="Unassembled WGS sequence"/>
</dbReference>
<evidence type="ECO:0000256" key="5">
    <source>
        <dbReference type="SAM" id="MobiDB-lite"/>
    </source>
</evidence>
<feature type="domain" description="RNA polymerase sigma factor 70 region 4 type 2" evidence="7">
    <location>
        <begin position="182"/>
        <end position="234"/>
    </location>
</feature>
<dbReference type="NCBIfam" id="TIGR02937">
    <property type="entry name" value="sigma70-ECF"/>
    <property type="match status" value="1"/>
</dbReference>
<dbReference type="SUPFAM" id="SSF88659">
    <property type="entry name" value="Sigma3 and sigma4 domains of RNA polymerase sigma factors"/>
    <property type="match status" value="1"/>
</dbReference>